<protein>
    <submittedName>
        <fullName evidence="2">Uncharacterized protein</fullName>
    </submittedName>
</protein>
<feature type="compositionally biased region" description="Low complexity" evidence="1">
    <location>
        <begin position="111"/>
        <end position="149"/>
    </location>
</feature>
<dbReference type="EMBL" id="PUHQ01000216">
    <property type="protein sequence ID" value="KAG0653373.1"/>
    <property type="molecule type" value="Genomic_DNA"/>
</dbReference>
<evidence type="ECO:0000256" key="1">
    <source>
        <dbReference type="SAM" id="MobiDB-lite"/>
    </source>
</evidence>
<dbReference type="AlphaFoldDB" id="A0A9P7B1K8"/>
<comment type="caution">
    <text evidence="2">The sequence shown here is derived from an EMBL/GenBank/DDBJ whole genome shotgun (WGS) entry which is preliminary data.</text>
</comment>
<evidence type="ECO:0000313" key="3">
    <source>
        <dbReference type="Proteomes" id="UP000777482"/>
    </source>
</evidence>
<proteinExistence type="predicted"/>
<keyword evidence="3" id="KW-1185">Reference proteome</keyword>
<accession>A0A9P7B1K8</accession>
<dbReference type="Proteomes" id="UP000777482">
    <property type="component" value="Unassembled WGS sequence"/>
</dbReference>
<gene>
    <name evidence="2" type="ORF">C6P46_002879</name>
</gene>
<evidence type="ECO:0000313" key="2">
    <source>
        <dbReference type="EMBL" id="KAG0653373.1"/>
    </source>
</evidence>
<feature type="region of interest" description="Disordered" evidence="1">
    <location>
        <begin position="111"/>
        <end position="197"/>
    </location>
</feature>
<feature type="compositionally biased region" description="Low complexity" evidence="1">
    <location>
        <begin position="157"/>
        <end position="170"/>
    </location>
</feature>
<name>A0A9P7B1K8_RHOMI</name>
<sequence length="236" mass="23404">MASNAHKWGRPKAVPVGPTATLSLEQQQILAAVPRYKKAWVRPASLKPGQNPNFKICKWVIDTDLDKSEGTEEEMREALEQVTAGNVPLPSTETEAAPILAGGTAAAAIAAAGGPAGPSGSTVSSALPTGAAPTPSTTTAAGTPTSGGTPAPPAPAPAAAIPSSTLATSSNPIAQVQGTDPAKPAEGPAPDGTAPSVQEAVKGLEDVEMASMTDAAPAVSAEAKSLVQEDQVAPQP</sequence>
<feature type="region of interest" description="Disordered" evidence="1">
    <location>
        <begin position="211"/>
        <end position="236"/>
    </location>
</feature>
<dbReference type="OrthoDB" id="2524578at2759"/>
<organism evidence="2 3">
    <name type="scientific">Rhodotorula mucilaginosa</name>
    <name type="common">Yeast</name>
    <name type="synonym">Rhodotorula rubra</name>
    <dbReference type="NCBI Taxonomy" id="5537"/>
    <lineage>
        <taxon>Eukaryota</taxon>
        <taxon>Fungi</taxon>
        <taxon>Dikarya</taxon>
        <taxon>Basidiomycota</taxon>
        <taxon>Pucciniomycotina</taxon>
        <taxon>Microbotryomycetes</taxon>
        <taxon>Sporidiobolales</taxon>
        <taxon>Sporidiobolaceae</taxon>
        <taxon>Rhodotorula</taxon>
    </lineage>
</organism>
<reference evidence="2 3" key="1">
    <citation type="submission" date="2020-11" db="EMBL/GenBank/DDBJ databases">
        <title>Kefir isolates.</title>
        <authorList>
            <person name="Marcisauskas S."/>
            <person name="Kim Y."/>
            <person name="Blasche S."/>
        </authorList>
    </citation>
    <scope>NUCLEOTIDE SEQUENCE [LARGE SCALE GENOMIC DNA]</scope>
    <source>
        <strain evidence="2 3">KR</strain>
    </source>
</reference>